<dbReference type="EnsemblPlants" id="evm.model.01.2032">
    <property type="protein sequence ID" value="cds.evm.model.01.2032"/>
    <property type="gene ID" value="evm.TU.01.2032"/>
</dbReference>
<dbReference type="Pfam" id="PF07727">
    <property type="entry name" value="RVT_2"/>
    <property type="match status" value="1"/>
</dbReference>
<dbReference type="AlphaFoldDB" id="A0A803NJG6"/>
<reference evidence="2" key="1">
    <citation type="submission" date="2018-11" db="EMBL/GenBank/DDBJ databases">
        <authorList>
            <person name="Grassa J C."/>
        </authorList>
    </citation>
    <scope>NUCLEOTIDE SEQUENCE [LARGE SCALE GENOMIC DNA]</scope>
</reference>
<organism evidence="2 3">
    <name type="scientific">Cannabis sativa</name>
    <name type="common">Hemp</name>
    <name type="synonym">Marijuana</name>
    <dbReference type="NCBI Taxonomy" id="3483"/>
    <lineage>
        <taxon>Eukaryota</taxon>
        <taxon>Viridiplantae</taxon>
        <taxon>Streptophyta</taxon>
        <taxon>Embryophyta</taxon>
        <taxon>Tracheophyta</taxon>
        <taxon>Spermatophyta</taxon>
        <taxon>Magnoliopsida</taxon>
        <taxon>eudicotyledons</taxon>
        <taxon>Gunneridae</taxon>
        <taxon>Pentapetalae</taxon>
        <taxon>rosids</taxon>
        <taxon>fabids</taxon>
        <taxon>Rosales</taxon>
        <taxon>Cannabaceae</taxon>
        <taxon>Cannabis</taxon>
    </lineage>
</organism>
<accession>A0A803NJG6</accession>
<dbReference type="SUPFAM" id="SSF56672">
    <property type="entry name" value="DNA/RNA polymerases"/>
    <property type="match status" value="1"/>
</dbReference>
<dbReference type="EMBL" id="UZAU01000056">
    <property type="status" value="NOT_ANNOTATED_CDS"/>
    <property type="molecule type" value="Genomic_DNA"/>
</dbReference>
<dbReference type="InterPro" id="IPR043502">
    <property type="entry name" value="DNA/RNA_pol_sf"/>
</dbReference>
<proteinExistence type="predicted"/>
<keyword evidence="3" id="KW-1185">Reference proteome</keyword>
<feature type="domain" description="Reverse transcriptase Ty1/copia-type" evidence="1">
    <location>
        <begin position="10"/>
        <end position="136"/>
    </location>
</feature>
<evidence type="ECO:0000313" key="3">
    <source>
        <dbReference type="Proteomes" id="UP000596661"/>
    </source>
</evidence>
<protein>
    <recommendedName>
        <fullName evidence="1">Reverse transcriptase Ty1/copia-type domain-containing protein</fullName>
    </recommendedName>
</protein>
<name>A0A803NJG6_CANSA</name>
<evidence type="ECO:0000313" key="2">
    <source>
        <dbReference type="EnsemblPlants" id="cds.evm.model.01.2032"/>
    </source>
</evidence>
<dbReference type="Gramene" id="evm.model.01.2032">
    <property type="protein sequence ID" value="cds.evm.model.01.2032"/>
    <property type="gene ID" value="evm.TU.01.2032"/>
</dbReference>
<dbReference type="Proteomes" id="UP000596661">
    <property type="component" value="Chromosome 1"/>
</dbReference>
<evidence type="ECO:0000259" key="1">
    <source>
        <dbReference type="Pfam" id="PF07727"/>
    </source>
</evidence>
<dbReference type="InterPro" id="IPR013103">
    <property type="entry name" value="RVT_2"/>
</dbReference>
<dbReference type="OMA" id="CIDYTET"/>
<reference evidence="2" key="2">
    <citation type="submission" date="2021-03" db="UniProtKB">
        <authorList>
            <consortium name="EnsemblPlants"/>
        </authorList>
    </citation>
    <scope>IDENTIFICATION</scope>
</reference>
<sequence>MEIGSPTPDMTIVTNKWLFRIKYNSDGSVNKLKARLIVSGFQQTHGVDFFETYNLVIKPCTIRIMFTLATTNRWDIQQVDINNVFLNGQLTEDVYMTQPQGFVEKDYPHYVCKLNKVIYGLKQAPRAWFDQLNSHLL</sequence>